<evidence type="ECO:0000256" key="2">
    <source>
        <dbReference type="ARBA" id="ARBA00007441"/>
    </source>
</evidence>
<dbReference type="PATRIC" id="fig|869212.3.peg.72"/>
<dbReference type="PANTHER" id="PTHR46383">
    <property type="entry name" value="ASPARTATE AMINOTRANSFERASE"/>
    <property type="match status" value="1"/>
</dbReference>
<comment type="similarity">
    <text evidence="2 6">Belongs to the class-I pyridoxal-phosphate-dependent aminotransferase family.</text>
</comment>
<dbReference type="GO" id="GO:0006520">
    <property type="term" value="P:amino acid metabolic process"/>
    <property type="evidence" value="ECO:0007669"/>
    <property type="project" value="InterPro"/>
</dbReference>
<dbReference type="EMBL" id="CP002959">
    <property type="protein sequence ID" value="AFM10775.1"/>
    <property type="molecule type" value="Genomic_DNA"/>
</dbReference>
<keyword evidence="3 6" id="KW-0032">Aminotransferase</keyword>
<evidence type="ECO:0000259" key="7">
    <source>
        <dbReference type="Pfam" id="PF00155"/>
    </source>
</evidence>
<dbReference type="FunFam" id="3.40.640.10:FF:000033">
    <property type="entry name" value="Aspartate aminotransferase"/>
    <property type="match status" value="1"/>
</dbReference>
<reference evidence="8 9" key="1">
    <citation type="submission" date="2012-06" db="EMBL/GenBank/DDBJ databases">
        <title>The complete chromosome of genome of Turneriella parva DSM 21527.</title>
        <authorList>
            <consortium name="US DOE Joint Genome Institute (JGI-PGF)"/>
            <person name="Lucas S."/>
            <person name="Han J."/>
            <person name="Lapidus A."/>
            <person name="Bruce D."/>
            <person name="Goodwin L."/>
            <person name="Pitluck S."/>
            <person name="Peters L."/>
            <person name="Kyrpides N."/>
            <person name="Mavromatis K."/>
            <person name="Ivanova N."/>
            <person name="Mikhailova N."/>
            <person name="Chertkov O."/>
            <person name="Detter J.C."/>
            <person name="Tapia R."/>
            <person name="Han C."/>
            <person name="Land M."/>
            <person name="Hauser L."/>
            <person name="Markowitz V."/>
            <person name="Cheng J.-F."/>
            <person name="Hugenholtz P."/>
            <person name="Woyke T."/>
            <person name="Wu D."/>
            <person name="Gronow S."/>
            <person name="Wellnitz S."/>
            <person name="Brambilla E."/>
            <person name="Klenk H.-P."/>
            <person name="Eisen J.A."/>
        </authorList>
    </citation>
    <scope>NUCLEOTIDE SEQUENCE [LARGE SCALE GENOMIC DNA]</scope>
    <source>
        <strain evidence="9">ATCC BAA-1111 / DSM 21527 / NCTC 11395 / H</strain>
    </source>
</reference>
<dbReference type="PANTHER" id="PTHR46383:SF1">
    <property type="entry name" value="ASPARTATE AMINOTRANSFERASE"/>
    <property type="match status" value="1"/>
</dbReference>
<proteinExistence type="inferred from homology"/>
<keyword evidence="4 6" id="KW-0808">Transferase</keyword>
<evidence type="ECO:0000313" key="9">
    <source>
        <dbReference type="Proteomes" id="UP000006048"/>
    </source>
</evidence>
<dbReference type="EC" id="2.6.1.-" evidence="6"/>
<evidence type="ECO:0000256" key="4">
    <source>
        <dbReference type="ARBA" id="ARBA00022679"/>
    </source>
</evidence>
<dbReference type="InterPro" id="IPR015421">
    <property type="entry name" value="PyrdxlP-dep_Trfase_major"/>
</dbReference>
<dbReference type="Gene3D" id="3.90.1150.10">
    <property type="entry name" value="Aspartate Aminotransferase, domain 1"/>
    <property type="match status" value="1"/>
</dbReference>
<keyword evidence="9" id="KW-1185">Reference proteome</keyword>
<gene>
    <name evidence="8" type="ordered locus">Turpa_0113</name>
</gene>
<name>I4B0G8_TURPD</name>
<dbReference type="PROSITE" id="PS00105">
    <property type="entry name" value="AA_TRANSFER_CLASS_1"/>
    <property type="match status" value="1"/>
</dbReference>
<dbReference type="InterPro" id="IPR015424">
    <property type="entry name" value="PyrdxlP-dep_Trfase"/>
</dbReference>
<evidence type="ECO:0000256" key="5">
    <source>
        <dbReference type="ARBA" id="ARBA00022898"/>
    </source>
</evidence>
<comment type="cofactor">
    <cofactor evidence="1 6">
        <name>pyridoxal 5'-phosphate</name>
        <dbReference type="ChEBI" id="CHEBI:597326"/>
    </cofactor>
</comment>
<dbReference type="CDD" id="cd00609">
    <property type="entry name" value="AAT_like"/>
    <property type="match status" value="1"/>
</dbReference>
<sequence>MQLARRLELIEPSPTLAITARANELKAEGKDIVGFGAGEPDFDTPAHIKAAAIEALNKGFTKYTPVSGIPELKQAIITKFQRDNQLDFKPNQIIVGTGGKQVLYNFFLAVINDGDEVVCPAPYWVSYKDIVRLAGGEMKLIHTTFESGFKLSPHDIEKNVSAKTRVFILNSPSNPTGATYTPDEIRALAAALEKYPDLLVVTDDIYEKLAYGTDVLNIATASEKLRPRTVVVNGLSKAYSMTGWRLGYAGGPKEIIAAMDMIQGQSTSNPTSFSQKGAVAALNAEQQCVEDMRVVFEKRRDLAFNLLSNLKGLRVFKPQGAFYLFPDIAGLTAAPGWPDLKKRTGETDTGKIFSTGLLNEKLVAVVPGSAFGYENGFRISYATSEAQIEKGLGRVREFVDALWA</sequence>
<dbReference type="Gene3D" id="3.40.640.10">
    <property type="entry name" value="Type I PLP-dependent aspartate aminotransferase-like (Major domain)"/>
    <property type="match status" value="1"/>
</dbReference>
<dbReference type="SUPFAM" id="SSF53383">
    <property type="entry name" value="PLP-dependent transferases"/>
    <property type="match status" value="1"/>
</dbReference>
<dbReference type="RefSeq" id="WP_014801296.1">
    <property type="nucleotide sequence ID" value="NC_018020.1"/>
</dbReference>
<dbReference type="OrthoDB" id="9813612at2"/>
<dbReference type="AlphaFoldDB" id="I4B0G8"/>
<evidence type="ECO:0000256" key="1">
    <source>
        <dbReference type="ARBA" id="ARBA00001933"/>
    </source>
</evidence>
<organism evidence="8 9">
    <name type="scientific">Turneriella parva (strain ATCC BAA-1111 / DSM 21527 / NCTC 11395 / H)</name>
    <name type="common">Leptospira parva</name>
    <dbReference type="NCBI Taxonomy" id="869212"/>
    <lineage>
        <taxon>Bacteria</taxon>
        <taxon>Pseudomonadati</taxon>
        <taxon>Spirochaetota</taxon>
        <taxon>Spirochaetia</taxon>
        <taxon>Leptospirales</taxon>
        <taxon>Leptospiraceae</taxon>
        <taxon>Turneriella</taxon>
    </lineage>
</organism>
<dbReference type="Proteomes" id="UP000006048">
    <property type="component" value="Chromosome"/>
</dbReference>
<dbReference type="InterPro" id="IPR004838">
    <property type="entry name" value="NHTrfase_class1_PyrdxlP-BS"/>
</dbReference>
<dbReference type="HOGENOM" id="CLU_017584_4_3_12"/>
<dbReference type="KEGG" id="tpx:Turpa_0113"/>
<dbReference type="InterPro" id="IPR004839">
    <property type="entry name" value="Aminotransferase_I/II_large"/>
</dbReference>
<evidence type="ECO:0000256" key="3">
    <source>
        <dbReference type="ARBA" id="ARBA00022576"/>
    </source>
</evidence>
<dbReference type="InterPro" id="IPR015422">
    <property type="entry name" value="PyrdxlP-dep_Trfase_small"/>
</dbReference>
<keyword evidence="5" id="KW-0663">Pyridoxal phosphate</keyword>
<accession>I4B0G8</accession>
<dbReference type="GO" id="GO:0030170">
    <property type="term" value="F:pyridoxal phosphate binding"/>
    <property type="evidence" value="ECO:0007669"/>
    <property type="project" value="InterPro"/>
</dbReference>
<feature type="domain" description="Aminotransferase class I/classII large" evidence="7">
    <location>
        <begin position="30"/>
        <end position="394"/>
    </location>
</feature>
<evidence type="ECO:0000313" key="8">
    <source>
        <dbReference type="EMBL" id="AFM10775.1"/>
    </source>
</evidence>
<dbReference type="STRING" id="869212.Turpa_0113"/>
<dbReference type="GO" id="GO:0008483">
    <property type="term" value="F:transaminase activity"/>
    <property type="evidence" value="ECO:0007669"/>
    <property type="project" value="UniProtKB-KW"/>
</dbReference>
<dbReference type="InterPro" id="IPR050596">
    <property type="entry name" value="AspAT/PAT-like"/>
</dbReference>
<protein>
    <recommendedName>
        <fullName evidence="6">Aminotransferase</fullName>
        <ecNumber evidence="6">2.6.1.-</ecNumber>
    </recommendedName>
</protein>
<dbReference type="Pfam" id="PF00155">
    <property type="entry name" value="Aminotran_1_2"/>
    <property type="match status" value="1"/>
</dbReference>
<evidence type="ECO:0000256" key="6">
    <source>
        <dbReference type="RuleBase" id="RU000481"/>
    </source>
</evidence>